<sequence length="413" mass="44567">MHTALTQLARPFGTKVAVPRRLSPLTTVGDEVDPAALDLRTDDVERIWKAVRAFYRTGLQPGMSLVVRHRGQIVLDRAIGHRRLGSDELITTDTPVCLYSCSKAITAVLVHRLAEEGGLDLDDTVASHLPAFAAHGKGEITIRDLLTHRARIARLPLRKPETDELLDIDRVVAALSEARPARSPRQAYHAVTGGYLLDAIVRSTGRTFPQLLEEHLSGPLGLSTMAYGVPEDRRDDVALSYWTGPTVVPPLTTVITRVLGVEPHKVPTGLNSPASMSTVLPSAGIWASAHDAATVFEMLNRGGNLDGTRVLAPETYAEAIRPAGPLVMDGMLPVPIRFSAGFMLGEAGASLYGWNTPEAFGHLGFMNITCWADPARDLSVAFLNTGKSASPESVVRMAAVNWAISKAIPRHRA</sequence>
<proteinExistence type="predicted"/>
<dbReference type="PANTHER" id="PTHR43283:SF3">
    <property type="entry name" value="BETA-LACTAMASE FAMILY PROTEIN (AFU_ORTHOLOGUE AFUA_5G07500)"/>
    <property type="match status" value="1"/>
</dbReference>
<gene>
    <name evidence="2" type="ORF">EPD65_09630</name>
</gene>
<dbReference type="AlphaFoldDB" id="A0A4R1C2A5"/>
<dbReference type="RefSeq" id="WP_131583523.1">
    <property type="nucleotide sequence ID" value="NZ_SJZJ01000014.1"/>
</dbReference>
<comment type="caution">
    <text evidence="2">The sequence shown here is derived from an EMBL/GenBank/DDBJ whole genome shotgun (WGS) entry which is preliminary data.</text>
</comment>
<accession>A0A4R1C2A5</accession>
<keyword evidence="2" id="KW-0378">Hydrolase</keyword>
<reference evidence="2 3" key="1">
    <citation type="submission" date="2019-03" db="EMBL/GenBank/DDBJ databases">
        <authorList>
            <person name="Kim M.K.M."/>
        </authorList>
    </citation>
    <scope>NUCLEOTIDE SEQUENCE [LARGE SCALE GENOMIC DNA]</scope>
    <source>
        <strain evidence="2 3">18JY15-6</strain>
    </source>
</reference>
<evidence type="ECO:0000259" key="1">
    <source>
        <dbReference type="Pfam" id="PF00144"/>
    </source>
</evidence>
<dbReference type="EMBL" id="SJZJ01000014">
    <property type="protein sequence ID" value="TCJ24148.1"/>
    <property type="molecule type" value="Genomic_DNA"/>
</dbReference>
<dbReference type="Proteomes" id="UP000295453">
    <property type="component" value="Unassembled WGS sequence"/>
</dbReference>
<evidence type="ECO:0000313" key="2">
    <source>
        <dbReference type="EMBL" id="TCJ24148.1"/>
    </source>
</evidence>
<evidence type="ECO:0000313" key="3">
    <source>
        <dbReference type="Proteomes" id="UP000295453"/>
    </source>
</evidence>
<dbReference type="Gene3D" id="3.40.710.10">
    <property type="entry name" value="DD-peptidase/beta-lactamase superfamily"/>
    <property type="match status" value="1"/>
</dbReference>
<organism evidence="2 3">
    <name type="scientific">Nocardioides jejuensis</name>
    <dbReference type="NCBI Taxonomy" id="2502782"/>
    <lineage>
        <taxon>Bacteria</taxon>
        <taxon>Bacillati</taxon>
        <taxon>Actinomycetota</taxon>
        <taxon>Actinomycetes</taxon>
        <taxon>Propionibacteriales</taxon>
        <taxon>Nocardioidaceae</taxon>
        <taxon>Nocardioides</taxon>
    </lineage>
</organism>
<dbReference type="GO" id="GO:0016787">
    <property type="term" value="F:hydrolase activity"/>
    <property type="evidence" value="ECO:0007669"/>
    <property type="project" value="UniProtKB-KW"/>
</dbReference>
<dbReference type="Pfam" id="PF00144">
    <property type="entry name" value="Beta-lactamase"/>
    <property type="match status" value="1"/>
</dbReference>
<feature type="domain" description="Beta-lactamase-related" evidence="1">
    <location>
        <begin position="52"/>
        <end position="388"/>
    </location>
</feature>
<dbReference type="SUPFAM" id="SSF56601">
    <property type="entry name" value="beta-lactamase/transpeptidase-like"/>
    <property type="match status" value="1"/>
</dbReference>
<protein>
    <submittedName>
        <fullName evidence="2">Class A beta-lactamase-related serine hydrolase</fullName>
    </submittedName>
</protein>
<keyword evidence="3" id="KW-1185">Reference proteome</keyword>
<dbReference type="InterPro" id="IPR012338">
    <property type="entry name" value="Beta-lactam/transpept-like"/>
</dbReference>
<dbReference type="InterPro" id="IPR001466">
    <property type="entry name" value="Beta-lactam-related"/>
</dbReference>
<dbReference type="OrthoDB" id="9809635at2"/>
<name>A0A4R1C2A5_9ACTN</name>
<dbReference type="InterPro" id="IPR050789">
    <property type="entry name" value="Diverse_Enzym_Activities"/>
</dbReference>
<dbReference type="PANTHER" id="PTHR43283">
    <property type="entry name" value="BETA-LACTAMASE-RELATED"/>
    <property type="match status" value="1"/>
</dbReference>